<evidence type="ECO:0000256" key="2">
    <source>
        <dbReference type="ARBA" id="ARBA00008873"/>
    </source>
</evidence>
<dbReference type="GO" id="GO:0005739">
    <property type="term" value="C:mitochondrion"/>
    <property type="evidence" value="ECO:0007669"/>
    <property type="project" value="UniProtKB-ARBA"/>
</dbReference>
<reference evidence="11 12" key="1">
    <citation type="journal article" date="2018" name="Front. Microbiol.">
        <title>Genome-Wide Analysis of Corynespora cassiicola Leaf Fall Disease Putative Effectors.</title>
        <authorList>
            <person name="Lopez D."/>
            <person name="Ribeiro S."/>
            <person name="Label P."/>
            <person name="Fumanal B."/>
            <person name="Venisse J.S."/>
            <person name="Kohler A."/>
            <person name="de Oliveira R.R."/>
            <person name="Labutti K."/>
            <person name="Lipzen A."/>
            <person name="Lail K."/>
            <person name="Bauer D."/>
            <person name="Ohm R.A."/>
            <person name="Barry K.W."/>
            <person name="Spatafora J."/>
            <person name="Grigoriev I.V."/>
            <person name="Martin F.M."/>
            <person name="Pujade-Renaud V."/>
        </authorList>
    </citation>
    <scope>NUCLEOTIDE SEQUENCE [LARGE SCALE GENOMIC DNA]</scope>
    <source>
        <strain evidence="11 12">Philippines</strain>
    </source>
</reference>
<evidence type="ECO:0000256" key="5">
    <source>
        <dbReference type="ARBA" id="ARBA00022989"/>
    </source>
</evidence>
<dbReference type="Gene3D" id="1.20.1510.10">
    <property type="entry name" value="Cation efflux protein transmembrane domain"/>
    <property type="match status" value="1"/>
</dbReference>
<comment type="similarity">
    <text evidence="2">Belongs to the cation diffusion facilitator (CDF) transporter (TC 2.A.4) family. SLC30A subfamily.</text>
</comment>
<dbReference type="EMBL" id="KZ678132">
    <property type="protein sequence ID" value="PSN69954.1"/>
    <property type="molecule type" value="Genomic_DNA"/>
</dbReference>
<evidence type="ECO:0000256" key="4">
    <source>
        <dbReference type="ARBA" id="ARBA00022692"/>
    </source>
</evidence>
<dbReference type="GO" id="GO:0030003">
    <property type="term" value="P:intracellular monoatomic cation homeostasis"/>
    <property type="evidence" value="ECO:0007669"/>
    <property type="project" value="UniProtKB-ARBA"/>
</dbReference>
<keyword evidence="12" id="KW-1185">Reference proteome</keyword>
<dbReference type="Gene3D" id="3.30.70.1350">
    <property type="entry name" value="Cation efflux protein, cytoplasmic domain"/>
    <property type="match status" value="1"/>
</dbReference>
<gene>
    <name evidence="11" type="ORF">BS50DRAFT_458672</name>
</gene>
<dbReference type="InterPro" id="IPR050291">
    <property type="entry name" value="CDF_Transporter"/>
</dbReference>
<evidence type="ECO:0000256" key="6">
    <source>
        <dbReference type="ARBA" id="ARBA00023065"/>
    </source>
</evidence>
<dbReference type="SUPFAM" id="SSF161111">
    <property type="entry name" value="Cation efflux protein transmembrane domain-like"/>
    <property type="match status" value="1"/>
</dbReference>
<dbReference type="PANTHER" id="PTHR43840:SF15">
    <property type="entry name" value="MITOCHONDRIAL METAL TRANSPORTER 1-RELATED"/>
    <property type="match status" value="1"/>
</dbReference>
<evidence type="ECO:0000256" key="1">
    <source>
        <dbReference type="ARBA" id="ARBA00004141"/>
    </source>
</evidence>
<organism evidence="11 12">
    <name type="scientific">Corynespora cassiicola Philippines</name>
    <dbReference type="NCBI Taxonomy" id="1448308"/>
    <lineage>
        <taxon>Eukaryota</taxon>
        <taxon>Fungi</taxon>
        <taxon>Dikarya</taxon>
        <taxon>Ascomycota</taxon>
        <taxon>Pezizomycotina</taxon>
        <taxon>Dothideomycetes</taxon>
        <taxon>Pleosporomycetidae</taxon>
        <taxon>Pleosporales</taxon>
        <taxon>Corynesporascaceae</taxon>
        <taxon>Corynespora</taxon>
    </lineage>
</organism>
<dbReference type="InterPro" id="IPR002524">
    <property type="entry name" value="Cation_efflux"/>
</dbReference>
<evidence type="ECO:0000313" key="12">
    <source>
        <dbReference type="Proteomes" id="UP000240883"/>
    </source>
</evidence>
<feature type="region of interest" description="Disordered" evidence="8">
    <location>
        <begin position="340"/>
        <end position="367"/>
    </location>
</feature>
<comment type="subcellular location">
    <subcellularLocation>
        <location evidence="1">Membrane</location>
        <topology evidence="1">Multi-pass membrane protein</topology>
    </subcellularLocation>
</comment>
<keyword evidence="5 9" id="KW-1133">Transmembrane helix</keyword>
<dbReference type="NCBIfam" id="TIGR01297">
    <property type="entry name" value="CDF"/>
    <property type="match status" value="1"/>
</dbReference>
<sequence>HHHHHDNTFLLSQDKKDAGVRITRIGLYVNLGMAISKGVGGYVFNSQGNLTDLVSDILTLATVSWSLKLPSERFPSGYGKVESLGSLGVSGILLGGGFMMGWAALIALAQQFFPEAAEVAAHWGLLPHSHGHHHGVDDLGPNINAAWLAAGSIVIKEWLYRATLKVANERKSSVLASNAYHHRVDSLTALVALLMIVSSNMLTNASWLDPVGGLIISLMVVQAGWGNTKASLLELADVGVEDEMKDNVREAAIKALDGLNKGKIEVRAVQGVKSGQNYLMDVELGVPANMTIDQTRGIEDHVRERVGANVRGVKKVRVRFVSNTAAQPDFMDEFIAPSAHTEHQHEEHSHDHSHSHEKANGDVRKRK</sequence>
<keyword evidence="6" id="KW-0406">Ion transport</keyword>
<dbReference type="GO" id="GO:0008324">
    <property type="term" value="F:monoatomic cation transmembrane transporter activity"/>
    <property type="evidence" value="ECO:0007669"/>
    <property type="project" value="InterPro"/>
</dbReference>
<feature type="transmembrane region" description="Helical" evidence="9">
    <location>
        <begin position="87"/>
        <end position="109"/>
    </location>
</feature>
<dbReference type="PANTHER" id="PTHR43840">
    <property type="entry name" value="MITOCHONDRIAL METAL TRANSPORTER 1-RELATED"/>
    <property type="match status" value="1"/>
</dbReference>
<evidence type="ECO:0000256" key="8">
    <source>
        <dbReference type="SAM" id="MobiDB-lite"/>
    </source>
</evidence>
<evidence type="ECO:0000313" key="11">
    <source>
        <dbReference type="EMBL" id="PSN69954.1"/>
    </source>
</evidence>
<evidence type="ECO:0000256" key="3">
    <source>
        <dbReference type="ARBA" id="ARBA00022448"/>
    </source>
</evidence>
<dbReference type="FunFam" id="3.30.70.1350:FF:000010">
    <property type="entry name" value="Cation efflux family protein, putative"/>
    <property type="match status" value="1"/>
</dbReference>
<accession>A0A2T2NX12</accession>
<dbReference type="GO" id="GO:0098771">
    <property type="term" value="P:inorganic ion homeostasis"/>
    <property type="evidence" value="ECO:0007669"/>
    <property type="project" value="UniProtKB-ARBA"/>
</dbReference>
<keyword evidence="3" id="KW-0813">Transport</keyword>
<keyword evidence="7 9" id="KW-0472">Membrane</keyword>
<dbReference type="InterPro" id="IPR027469">
    <property type="entry name" value="Cation_efflux_TMD_sf"/>
</dbReference>
<feature type="non-terminal residue" evidence="11">
    <location>
        <position position="1"/>
    </location>
</feature>
<dbReference type="AlphaFoldDB" id="A0A2T2NX12"/>
<evidence type="ECO:0000256" key="9">
    <source>
        <dbReference type="SAM" id="Phobius"/>
    </source>
</evidence>
<dbReference type="STRING" id="1448308.A0A2T2NX12"/>
<feature type="non-terminal residue" evidence="11">
    <location>
        <position position="367"/>
    </location>
</feature>
<evidence type="ECO:0000259" key="10">
    <source>
        <dbReference type="Pfam" id="PF01545"/>
    </source>
</evidence>
<keyword evidence="4 9" id="KW-0812">Transmembrane</keyword>
<dbReference type="OrthoDB" id="435980at2759"/>
<protein>
    <recommendedName>
        <fullName evidence="10">Cation efflux protein transmembrane domain-containing protein</fullName>
    </recommendedName>
</protein>
<proteinExistence type="inferred from homology"/>
<dbReference type="InterPro" id="IPR036837">
    <property type="entry name" value="Cation_efflux_CTD_sf"/>
</dbReference>
<dbReference type="InterPro" id="IPR058533">
    <property type="entry name" value="Cation_efflux_TM"/>
</dbReference>
<dbReference type="Pfam" id="PF01545">
    <property type="entry name" value="Cation_efflux"/>
    <property type="match status" value="1"/>
</dbReference>
<dbReference type="Proteomes" id="UP000240883">
    <property type="component" value="Unassembled WGS sequence"/>
</dbReference>
<dbReference type="FunFam" id="1.20.1510.10:FF:000013">
    <property type="entry name" value="Cation efflux family protein"/>
    <property type="match status" value="1"/>
</dbReference>
<feature type="domain" description="Cation efflux protein transmembrane" evidence="10">
    <location>
        <begin position="25"/>
        <end position="235"/>
    </location>
</feature>
<name>A0A2T2NX12_CORCC</name>
<evidence type="ECO:0000256" key="7">
    <source>
        <dbReference type="ARBA" id="ARBA00023136"/>
    </source>
</evidence>
<dbReference type="GO" id="GO:0016020">
    <property type="term" value="C:membrane"/>
    <property type="evidence" value="ECO:0007669"/>
    <property type="project" value="UniProtKB-SubCell"/>
</dbReference>